<evidence type="ECO:0000313" key="6">
    <source>
        <dbReference type="Proteomes" id="UP000549882"/>
    </source>
</evidence>
<evidence type="ECO:0000259" key="4">
    <source>
        <dbReference type="SMART" id="SM00062"/>
    </source>
</evidence>
<comment type="caution">
    <text evidence="5">The sequence shown here is derived from an EMBL/GenBank/DDBJ whole genome shotgun (WGS) entry which is preliminary data.</text>
</comment>
<evidence type="ECO:0000256" key="3">
    <source>
        <dbReference type="SAM" id="SignalP"/>
    </source>
</evidence>
<feature type="chain" id="PRO_5031097031" evidence="3">
    <location>
        <begin position="22"/>
        <end position="281"/>
    </location>
</feature>
<protein>
    <submittedName>
        <fullName evidence="5">Octopine/nopaline transport system substrate-binding protein</fullName>
    </submittedName>
</protein>
<dbReference type="EMBL" id="JACHBI010000017">
    <property type="protein sequence ID" value="MBB5577100.1"/>
    <property type="molecule type" value="Genomic_DNA"/>
</dbReference>
<name>A0A7W9D4C4_9HYPH</name>
<dbReference type="SMART" id="SM00062">
    <property type="entry name" value="PBPb"/>
    <property type="match status" value="1"/>
</dbReference>
<dbReference type="Proteomes" id="UP000549882">
    <property type="component" value="Unassembled WGS sequence"/>
</dbReference>
<gene>
    <name evidence="5" type="ORF">GGD50_005751</name>
</gene>
<dbReference type="GO" id="GO:0042597">
    <property type="term" value="C:periplasmic space"/>
    <property type="evidence" value="ECO:0007669"/>
    <property type="project" value="UniProtKB-SubCell"/>
</dbReference>
<dbReference type="Gene3D" id="3.40.190.10">
    <property type="entry name" value="Periplasmic binding protein-like II"/>
    <property type="match status" value="2"/>
</dbReference>
<keyword evidence="6" id="KW-1185">Reference proteome</keyword>
<dbReference type="PANTHER" id="PTHR35936:SF17">
    <property type="entry name" value="ARGININE-BINDING EXTRACELLULAR PROTEIN ARTP"/>
    <property type="match status" value="1"/>
</dbReference>
<evidence type="ECO:0000256" key="2">
    <source>
        <dbReference type="ARBA" id="ARBA00022729"/>
    </source>
</evidence>
<dbReference type="PANTHER" id="PTHR35936">
    <property type="entry name" value="MEMBRANE-BOUND LYTIC MUREIN TRANSGLYCOSYLASE F"/>
    <property type="match status" value="1"/>
</dbReference>
<dbReference type="RefSeq" id="WP_183940278.1">
    <property type="nucleotide sequence ID" value="NZ_JACHBI010000017.1"/>
</dbReference>
<dbReference type="InterPro" id="IPR001638">
    <property type="entry name" value="Solute-binding_3/MltF_N"/>
</dbReference>
<sequence length="281" mass="30181">MKRAALLALCSVLVSTTGLCAFEKKTITIASEGASPPWNALNAEGKLVGFDIDAGEELCRRMNLECIFVAQDWDGIIPALTVGKFDAIMSGMAITEKRKKSITFSQPYAGGFNQLVVRKDLDLPPTDTSMKLNLTNVDADKQAVIDQLRIALAGKTLGVLRSSNSEAVLNDLFGKVATIRSYDSQDNMHLDLAAERIDGGLADYFTWKAFLDSKDGGTATLYGPQLSGGLWGPGVGVGLRKNDAELVAAFDSAIAAATRDGTLKRLSEQWFKIDVSPQVSK</sequence>
<feature type="signal peptide" evidence="3">
    <location>
        <begin position="1"/>
        <end position="21"/>
    </location>
</feature>
<proteinExistence type="predicted"/>
<dbReference type="SUPFAM" id="SSF53850">
    <property type="entry name" value="Periplasmic binding protein-like II"/>
    <property type="match status" value="1"/>
</dbReference>
<accession>A0A7W9D4C4</accession>
<evidence type="ECO:0000313" key="5">
    <source>
        <dbReference type="EMBL" id="MBB5577100.1"/>
    </source>
</evidence>
<comment type="subcellular location">
    <subcellularLocation>
        <location evidence="1">Periplasm</location>
    </subcellularLocation>
</comment>
<dbReference type="AlphaFoldDB" id="A0A7W9D4C4"/>
<keyword evidence="2 3" id="KW-0732">Signal</keyword>
<evidence type="ECO:0000256" key="1">
    <source>
        <dbReference type="ARBA" id="ARBA00004418"/>
    </source>
</evidence>
<organism evidence="5 6">
    <name type="scientific">Rhizobium paranaense</name>
    <dbReference type="NCBI Taxonomy" id="1650438"/>
    <lineage>
        <taxon>Bacteria</taxon>
        <taxon>Pseudomonadati</taxon>
        <taxon>Pseudomonadota</taxon>
        <taxon>Alphaproteobacteria</taxon>
        <taxon>Hyphomicrobiales</taxon>
        <taxon>Rhizobiaceae</taxon>
        <taxon>Rhizobium/Agrobacterium group</taxon>
        <taxon>Rhizobium</taxon>
    </lineage>
</organism>
<dbReference type="Pfam" id="PF00497">
    <property type="entry name" value="SBP_bac_3"/>
    <property type="match status" value="1"/>
</dbReference>
<feature type="domain" description="Solute-binding protein family 3/N-terminal" evidence="4">
    <location>
        <begin position="26"/>
        <end position="274"/>
    </location>
</feature>
<reference evidence="5 6" key="1">
    <citation type="submission" date="2020-08" db="EMBL/GenBank/DDBJ databases">
        <title>Genomic Encyclopedia of Type Strains, Phase IV (KMG-V): Genome sequencing to study the core and pangenomes of soil and plant-associated prokaryotes.</title>
        <authorList>
            <person name="Whitman W."/>
        </authorList>
    </citation>
    <scope>NUCLEOTIDE SEQUENCE [LARGE SCALE GENOMIC DNA]</scope>
    <source>
        <strain evidence="5 6">SEMIA 4064</strain>
    </source>
</reference>